<proteinExistence type="predicted"/>
<feature type="region of interest" description="Disordered" evidence="1">
    <location>
        <begin position="31"/>
        <end position="72"/>
    </location>
</feature>
<name>A0A183Q2D6_9TREM</name>
<accession>A0A183Q2D6</accession>
<dbReference type="Proteomes" id="UP000269396">
    <property type="component" value="Unassembled WGS sequence"/>
</dbReference>
<sequence length="124" mass="14082">MLCILFYLGRKISPSTVNMMNMKPISAVKPTPHSLLNSNNNNDNKFKKSATESSVESDIINNDEVKSSKHNNGYTKCEYEQNYRNYDKPISGNNNDNINEKLANTPPGMWIVREDLDVVIGDFH</sequence>
<feature type="compositionally biased region" description="Polar residues" evidence="1">
    <location>
        <begin position="51"/>
        <end position="60"/>
    </location>
</feature>
<gene>
    <name evidence="2" type="ORF">SMTD_LOCUS20773</name>
</gene>
<dbReference type="EMBL" id="UZAL01045329">
    <property type="protein sequence ID" value="VDP83334.1"/>
    <property type="molecule type" value="Genomic_DNA"/>
</dbReference>
<keyword evidence="3" id="KW-1185">Reference proteome</keyword>
<dbReference type="AlphaFoldDB" id="A0A183Q2D6"/>
<reference evidence="2 3" key="1">
    <citation type="submission" date="2018-11" db="EMBL/GenBank/DDBJ databases">
        <authorList>
            <consortium name="Pathogen Informatics"/>
        </authorList>
    </citation>
    <scope>NUCLEOTIDE SEQUENCE [LARGE SCALE GENOMIC DNA]</scope>
    <source>
        <strain>Denwood</strain>
        <strain evidence="3">Zambia</strain>
    </source>
</reference>
<evidence type="ECO:0000313" key="2">
    <source>
        <dbReference type="EMBL" id="VDP83334.1"/>
    </source>
</evidence>
<organism evidence="2 3">
    <name type="scientific">Schistosoma mattheei</name>
    <dbReference type="NCBI Taxonomy" id="31246"/>
    <lineage>
        <taxon>Eukaryota</taxon>
        <taxon>Metazoa</taxon>
        <taxon>Spiralia</taxon>
        <taxon>Lophotrochozoa</taxon>
        <taxon>Platyhelminthes</taxon>
        <taxon>Trematoda</taxon>
        <taxon>Digenea</taxon>
        <taxon>Strigeidida</taxon>
        <taxon>Schistosomatoidea</taxon>
        <taxon>Schistosomatidae</taxon>
        <taxon>Schistosoma</taxon>
    </lineage>
</organism>
<feature type="compositionally biased region" description="Low complexity" evidence="1">
    <location>
        <begin position="34"/>
        <end position="43"/>
    </location>
</feature>
<protein>
    <submittedName>
        <fullName evidence="2">Uncharacterized protein</fullName>
    </submittedName>
</protein>
<evidence type="ECO:0000256" key="1">
    <source>
        <dbReference type="SAM" id="MobiDB-lite"/>
    </source>
</evidence>
<evidence type="ECO:0000313" key="3">
    <source>
        <dbReference type="Proteomes" id="UP000269396"/>
    </source>
</evidence>